<protein>
    <recommendedName>
        <fullName evidence="3">GH84 domain-containing protein</fullName>
    </recommendedName>
</protein>
<dbReference type="PROSITE" id="PS52009">
    <property type="entry name" value="GH84"/>
    <property type="match status" value="1"/>
</dbReference>
<gene>
    <name evidence="4" type="ORF">METZ01_LOCUS364197</name>
</gene>
<accession>A0A382SNH0</accession>
<evidence type="ECO:0000256" key="1">
    <source>
        <dbReference type="ARBA" id="ARBA00022801"/>
    </source>
</evidence>
<evidence type="ECO:0000313" key="4">
    <source>
        <dbReference type="EMBL" id="SVD11343.1"/>
    </source>
</evidence>
<dbReference type="GO" id="GO:0016231">
    <property type="term" value="F:beta-N-acetylglucosaminidase activity"/>
    <property type="evidence" value="ECO:0007669"/>
    <property type="project" value="TreeGrafter"/>
</dbReference>
<dbReference type="SUPFAM" id="SSF51445">
    <property type="entry name" value="(Trans)glycosidases"/>
    <property type="match status" value="1"/>
</dbReference>
<dbReference type="InterPro" id="IPR017853">
    <property type="entry name" value="GH"/>
</dbReference>
<dbReference type="Pfam" id="PF07555">
    <property type="entry name" value="NAGidase"/>
    <property type="match status" value="1"/>
</dbReference>
<dbReference type="EMBL" id="UINC01130337">
    <property type="protein sequence ID" value="SVD11343.1"/>
    <property type="molecule type" value="Genomic_DNA"/>
</dbReference>
<dbReference type="PANTHER" id="PTHR13170:SF16">
    <property type="entry name" value="PROTEIN O-GLCNACASE"/>
    <property type="match status" value="1"/>
</dbReference>
<dbReference type="PANTHER" id="PTHR13170">
    <property type="entry name" value="O-GLCNACASE"/>
    <property type="match status" value="1"/>
</dbReference>
<dbReference type="AlphaFoldDB" id="A0A382SNH0"/>
<reference evidence="4" key="1">
    <citation type="submission" date="2018-05" db="EMBL/GenBank/DDBJ databases">
        <authorList>
            <person name="Lanie J.A."/>
            <person name="Ng W.-L."/>
            <person name="Kazmierczak K.M."/>
            <person name="Andrzejewski T.M."/>
            <person name="Davidsen T.M."/>
            <person name="Wayne K.J."/>
            <person name="Tettelin H."/>
            <person name="Glass J.I."/>
            <person name="Rusch D."/>
            <person name="Podicherti R."/>
            <person name="Tsui H.-C.T."/>
            <person name="Winkler M.E."/>
        </authorList>
    </citation>
    <scope>NUCLEOTIDE SEQUENCE</scope>
</reference>
<dbReference type="Gene3D" id="3.20.20.80">
    <property type="entry name" value="Glycosidases"/>
    <property type="match status" value="1"/>
</dbReference>
<feature type="non-terminal residue" evidence="4">
    <location>
        <position position="54"/>
    </location>
</feature>
<keyword evidence="1" id="KW-0378">Hydrolase</keyword>
<evidence type="ECO:0000259" key="3">
    <source>
        <dbReference type="PROSITE" id="PS52009"/>
    </source>
</evidence>
<proteinExistence type="predicted"/>
<name>A0A382SNH0_9ZZZZ</name>
<dbReference type="GO" id="GO:0009100">
    <property type="term" value="P:glycoprotein metabolic process"/>
    <property type="evidence" value="ECO:0007669"/>
    <property type="project" value="TreeGrafter"/>
</dbReference>
<evidence type="ECO:0000256" key="2">
    <source>
        <dbReference type="ARBA" id="ARBA00023295"/>
    </source>
</evidence>
<dbReference type="InterPro" id="IPR051822">
    <property type="entry name" value="Glycosyl_Hydrolase_84"/>
</dbReference>
<feature type="domain" description="GH84" evidence="3">
    <location>
        <begin position="8"/>
        <end position="54"/>
    </location>
</feature>
<sequence>MGKANRSFLKGVIEGFYGRPWGQQQRLELLGLMQELELNTYLYCPKDDLKHRAL</sequence>
<dbReference type="InterPro" id="IPR011496">
    <property type="entry name" value="O-GlcNAcase_cat"/>
</dbReference>
<organism evidence="4">
    <name type="scientific">marine metagenome</name>
    <dbReference type="NCBI Taxonomy" id="408172"/>
    <lineage>
        <taxon>unclassified sequences</taxon>
        <taxon>metagenomes</taxon>
        <taxon>ecological metagenomes</taxon>
    </lineage>
</organism>
<keyword evidence="2" id="KW-0326">Glycosidase</keyword>